<dbReference type="Pfam" id="PF13578">
    <property type="entry name" value="Methyltransf_24"/>
    <property type="match status" value="1"/>
</dbReference>
<dbReference type="GO" id="GO:0032259">
    <property type="term" value="P:methylation"/>
    <property type="evidence" value="ECO:0007669"/>
    <property type="project" value="UniProtKB-KW"/>
</dbReference>
<gene>
    <name evidence="1" type="ORF">KCG34_13520</name>
</gene>
<dbReference type="RefSeq" id="WP_211936171.1">
    <property type="nucleotide sequence ID" value="NZ_CP073078.1"/>
</dbReference>
<evidence type="ECO:0000313" key="1">
    <source>
        <dbReference type="EMBL" id="QUD86119.1"/>
    </source>
</evidence>
<dbReference type="EMBL" id="CP073078">
    <property type="protein sequence ID" value="QUD86119.1"/>
    <property type="molecule type" value="Genomic_DNA"/>
</dbReference>
<keyword evidence="1" id="KW-0489">Methyltransferase</keyword>
<dbReference type="PANTHER" id="PTHR40036:SF1">
    <property type="entry name" value="MACROCIN O-METHYLTRANSFERASE"/>
    <property type="match status" value="1"/>
</dbReference>
<keyword evidence="1" id="KW-0808">Transferase</keyword>
<dbReference type="KEGG" id="caul:KCG34_13520"/>
<protein>
    <submittedName>
        <fullName evidence="1">Class I SAM-dependent methyltransferase</fullName>
    </submittedName>
</protein>
<dbReference type="AlphaFoldDB" id="A0A975FVM8"/>
<organism evidence="1 2">
    <name type="scientific">Phenylobacterium montanum</name>
    <dbReference type="NCBI Taxonomy" id="2823693"/>
    <lineage>
        <taxon>Bacteria</taxon>
        <taxon>Pseudomonadati</taxon>
        <taxon>Pseudomonadota</taxon>
        <taxon>Alphaproteobacteria</taxon>
        <taxon>Caulobacterales</taxon>
        <taxon>Caulobacteraceae</taxon>
        <taxon>Phenylobacterium</taxon>
    </lineage>
</organism>
<dbReference type="InterPro" id="IPR029063">
    <property type="entry name" value="SAM-dependent_MTases_sf"/>
</dbReference>
<dbReference type="Gene3D" id="3.40.50.150">
    <property type="entry name" value="Vaccinia Virus protein VP39"/>
    <property type="match status" value="1"/>
</dbReference>
<reference evidence="1" key="1">
    <citation type="submission" date="2021-04" db="EMBL/GenBank/DDBJ databases">
        <title>The complete genome sequence of Caulobacter sp. S6.</title>
        <authorList>
            <person name="Tang Y."/>
            <person name="Ouyang W."/>
            <person name="Liu Q."/>
            <person name="Huang B."/>
            <person name="Guo Z."/>
            <person name="Lei P."/>
        </authorList>
    </citation>
    <scope>NUCLEOTIDE SEQUENCE</scope>
    <source>
        <strain evidence="1">S6</strain>
    </source>
</reference>
<evidence type="ECO:0000313" key="2">
    <source>
        <dbReference type="Proteomes" id="UP000676409"/>
    </source>
</evidence>
<name>A0A975FVM8_9CAUL</name>
<dbReference type="Proteomes" id="UP000676409">
    <property type="component" value="Chromosome"/>
</dbReference>
<dbReference type="GO" id="GO:0008168">
    <property type="term" value="F:methyltransferase activity"/>
    <property type="evidence" value="ECO:0007669"/>
    <property type="project" value="UniProtKB-KW"/>
</dbReference>
<dbReference type="InterPro" id="IPR008884">
    <property type="entry name" value="TylF_MeTrfase"/>
</dbReference>
<dbReference type="PANTHER" id="PTHR40036">
    <property type="entry name" value="MACROCIN O-METHYLTRANSFERASE"/>
    <property type="match status" value="1"/>
</dbReference>
<sequence length="254" mass="28470">MPPLEPLNLFGACFNIKDPKKFELAIALLRESVFDDGATMFVADNLITWNKTLSFLRDDFIVATLNDPATNPVERSIAWRTYVMLYFAQFASKAPGDFVECGCHTGYTASVLTRKIDFAALGKKYYLYDLFAWNPGDEHTHLTAHDDPAMYDKVVERFRHLSFVQVIRGSVPQSFSQGFPDQIAFAHIDMNHPDPEAGALEMVLPRLSHGGAVIFDDYGWWGYSAQKVALDPIIARHGLEVLELPTGQALVLKP</sequence>
<dbReference type="SUPFAM" id="SSF53335">
    <property type="entry name" value="S-adenosyl-L-methionine-dependent methyltransferases"/>
    <property type="match status" value="1"/>
</dbReference>
<proteinExistence type="predicted"/>
<keyword evidence="2" id="KW-1185">Reference proteome</keyword>
<accession>A0A975FVM8</accession>